<evidence type="ECO:0000256" key="2">
    <source>
        <dbReference type="SAM" id="SignalP"/>
    </source>
</evidence>
<dbReference type="EMBL" id="NIOJ01000010">
    <property type="protein sequence ID" value="PNU00481.1"/>
    <property type="molecule type" value="Genomic_DNA"/>
</dbReference>
<dbReference type="PROSITE" id="PS51257">
    <property type="entry name" value="PROKAR_LIPOPROTEIN"/>
    <property type="match status" value="1"/>
</dbReference>
<sequence length="236" mass="25068">MRRIAALSLAAVLALTAAGCSFKDDIANNGSAGKSITGESSPGETSNKGKSGSAAETGNAGGSNTSVSENTGKESNESEDSAAVKPSLAGISLGDSKEQVVEVLGKDYKETYYEEPGHFPETYYHWKYDTGISVYIGKDSSEVLEIRATSPEAETNLGVKVGDAAKTVFETYRPKYIEPESIHGGKLIGWFKVEGGAAMAFNFDIDDGMTNPAEIKDDDKVKEIILTYPAHVDDSF</sequence>
<dbReference type="Proteomes" id="UP000236151">
    <property type="component" value="Unassembled WGS sequence"/>
</dbReference>
<dbReference type="RefSeq" id="WP_103080810.1">
    <property type="nucleotide sequence ID" value="NZ_CP021850.1"/>
</dbReference>
<evidence type="ECO:0000313" key="3">
    <source>
        <dbReference type="EMBL" id="PNU00481.1"/>
    </source>
</evidence>
<proteinExistence type="predicted"/>
<evidence type="ECO:0000313" key="4">
    <source>
        <dbReference type="Proteomes" id="UP000236151"/>
    </source>
</evidence>
<name>A0A2K2FI14_9CLOT</name>
<evidence type="ECO:0000256" key="1">
    <source>
        <dbReference type="SAM" id="MobiDB-lite"/>
    </source>
</evidence>
<dbReference type="OrthoDB" id="1794490at2"/>
<feature type="region of interest" description="Disordered" evidence="1">
    <location>
        <begin position="23"/>
        <end position="85"/>
    </location>
</feature>
<dbReference type="KEGG" id="cthd:CDO33_03545"/>
<gene>
    <name evidence="3" type="ORF">CDQ84_05905</name>
</gene>
<comment type="caution">
    <text evidence="3">The sequence shown here is derived from an EMBL/GenBank/DDBJ whole genome shotgun (WGS) entry which is preliminary data.</text>
</comment>
<feature type="chain" id="PRO_5014403534" description="Lipoprotein" evidence="2">
    <location>
        <begin position="24"/>
        <end position="236"/>
    </location>
</feature>
<accession>A0A2K2FI14</accession>
<reference evidence="3 4" key="1">
    <citation type="submission" date="2017-06" db="EMBL/GenBank/DDBJ databases">
        <title>Investigating the central metabolism of Clostridium thermosuccinogenes.</title>
        <authorList>
            <person name="Koendjbiharie J.G."/>
            <person name="van Kranenburg R."/>
        </authorList>
    </citation>
    <scope>NUCLEOTIDE SEQUENCE [LARGE SCALE GENOMIC DNA]</scope>
    <source>
        <strain evidence="3 4">DSM 5806</strain>
    </source>
</reference>
<organism evidence="3 4">
    <name type="scientific">Clostridium thermosuccinogenes</name>
    <dbReference type="NCBI Taxonomy" id="84032"/>
    <lineage>
        <taxon>Bacteria</taxon>
        <taxon>Bacillati</taxon>
        <taxon>Bacillota</taxon>
        <taxon>Clostridia</taxon>
        <taxon>Eubacteriales</taxon>
        <taxon>Clostridiaceae</taxon>
        <taxon>Clostridium</taxon>
    </lineage>
</organism>
<protein>
    <recommendedName>
        <fullName evidence="5">Lipoprotein</fullName>
    </recommendedName>
</protein>
<feature type="compositionally biased region" description="Polar residues" evidence="1">
    <location>
        <begin position="28"/>
        <end position="70"/>
    </location>
</feature>
<dbReference type="AlphaFoldDB" id="A0A2K2FI14"/>
<evidence type="ECO:0008006" key="5">
    <source>
        <dbReference type="Google" id="ProtNLM"/>
    </source>
</evidence>
<keyword evidence="2" id="KW-0732">Signal</keyword>
<feature type="signal peptide" evidence="2">
    <location>
        <begin position="1"/>
        <end position="23"/>
    </location>
</feature>
<keyword evidence="4" id="KW-1185">Reference proteome</keyword>